<dbReference type="GO" id="GO:0055085">
    <property type="term" value="P:transmembrane transport"/>
    <property type="evidence" value="ECO:0007669"/>
    <property type="project" value="InterPro"/>
</dbReference>
<feature type="transmembrane region" description="Helical" evidence="7">
    <location>
        <begin position="96"/>
        <end position="116"/>
    </location>
</feature>
<evidence type="ECO:0000256" key="3">
    <source>
        <dbReference type="ARBA" id="ARBA00022475"/>
    </source>
</evidence>
<keyword evidence="6 7" id="KW-0472">Membrane</keyword>
<keyword evidence="5 7" id="KW-1133">Transmembrane helix</keyword>
<dbReference type="GO" id="GO:0005886">
    <property type="term" value="C:plasma membrane"/>
    <property type="evidence" value="ECO:0007669"/>
    <property type="project" value="UniProtKB-SubCell"/>
</dbReference>
<organism evidence="9">
    <name type="scientific">marine metagenome</name>
    <dbReference type="NCBI Taxonomy" id="408172"/>
    <lineage>
        <taxon>unclassified sequences</taxon>
        <taxon>metagenomes</taxon>
        <taxon>ecological metagenomes</taxon>
    </lineage>
</organism>
<dbReference type="InterPro" id="IPR000515">
    <property type="entry name" value="MetI-like"/>
</dbReference>
<sequence length="260" mass="28737">VIDVAGPTLVFAAFLGFWYWLSYYGMAERRRFLVPPIHEVIQDGFLDWKNFSVMLEALWLTTQVALWGLGIAIGLGTTCAILMSQARWIERSVWPYAVALQSIPILALVPLLGILFNYSFNARVIVCIIMAIFPIINNTLFGIQSVEAGHHDLFTLHHTSRLTRLRKLQLPAASPAIFAGFRISAGLSVIGAIVGDFFFRKGDKGIGILLDQYAARTTTIPRLYAATILAGLLGYLVFSLFGLLTRVVIGKWHEAADVPG</sequence>
<dbReference type="SUPFAM" id="SSF161098">
    <property type="entry name" value="MetI-like"/>
    <property type="match status" value="1"/>
</dbReference>
<evidence type="ECO:0000256" key="2">
    <source>
        <dbReference type="ARBA" id="ARBA00022448"/>
    </source>
</evidence>
<evidence type="ECO:0000259" key="8">
    <source>
        <dbReference type="PROSITE" id="PS50928"/>
    </source>
</evidence>
<evidence type="ECO:0000256" key="6">
    <source>
        <dbReference type="ARBA" id="ARBA00023136"/>
    </source>
</evidence>
<evidence type="ECO:0000256" key="1">
    <source>
        <dbReference type="ARBA" id="ARBA00004651"/>
    </source>
</evidence>
<evidence type="ECO:0000256" key="5">
    <source>
        <dbReference type="ARBA" id="ARBA00022989"/>
    </source>
</evidence>
<name>A0A381X0S7_9ZZZZ</name>
<dbReference type="InterPro" id="IPR035906">
    <property type="entry name" value="MetI-like_sf"/>
</dbReference>
<proteinExistence type="predicted"/>
<protein>
    <recommendedName>
        <fullName evidence="8">ABC transmembrane type-1 domain-containing protein</fullName>
    </recommendedName>
</protein>
<evidence type="ECO:0000256" key="7">
    <source>
        <dbReference type="SAM" id="Phobius"/>
    </source>
</evidence>
<dbReference type="PROSITE" id="PS50928">
    <property type="entry name" value="ABC_TM1"/>
    <property type="match status" value="1"/>
</dbReference>
<evidence type="ECO:0000313" key="9">
    <source>
        <dbReference type="EMBL" id="SVA57767.1"/>
    </source>
</evidence>
<dbReference type="Pfam" id="PF00528">
    <property type="entry name" value="BPD_transp_1"/>
    <property type="match status" value="1"/>
</dbReference>
<dbReference type="Gene3D" id="1.10.3720.10">
    <property type="entry name" value="MetI-like"/>
    <property type="match status" value="1"/>
</dbReference>
<keyword evidence="4 7" id="KW-0812">Transmembrane</keyword>
<feature type="transmembrane region" description="Helical" evidence="7">
    <location>
        <begin position="170"/>
        <end position="194"/>
    </location>
</feature>
<reference evidence="9" key="1">
    <citation type="submission" date="2018-05" db="EMBL/GenBank/DDBJ databases">
        <authorList>
            <person name="Lanie J.A."/>
            <person name="Ng W.-L."/>
            <person name="Kazmierczak K.M."/>
            <person name="Andrzejewski T.M."/>
            <person name="Davidsen T.M."/>
            <person name="Wayne K.J."/>
            <person name="Tettelin H."/>
            <person name="Glass J.I."/>
            <person name="Rusch D."/>
            <person name="Podicherti R."/>
            <person name="Tsui H.-C.T."/>
            <person name="Winkler M.E."/>
        </authorList>
    </citation>
    <scope>NUCLEOTIDE SEQUENCE</scope>
</reference>
<keyword evidence="3" id="KW-1003">Cell membrane</keyword>
<comment type="subcellular location">
    <subcellularLocation>
        <location evidence="1">Cell membrane</location>
        <topology evidence="1">Multi-pass membrane protein</topology>
    </subcellularLocation>
</comment>
<dbReference type="PANTHER" id="PTHR30151">
    <property type="entry name" value="ALKANE SULFONATE ABC TRANSPORTER-RELATED, MEMBRANE SUBUNIT"/>
    <property type="match status" value="1"/>
</dbReference>
<feature type="transmembrane region" description="Helical" evidence="7">
    <location>
        <begin position="223"/>
        <end position="244"/>
    </location>
</feature>
<dbReference type="AlphaFoldDB" id="A0A381X0S7"/>
<feature type="transmembrane region" description="Helical" evidence="7">
    <location>
        <begin position="7"/>
        <end position="26"/>
    </location>
</feature>
<accession>A0A381X0S7</accession>
<feature type="transmembrane region" description="Helical" evidence="7">
    <location>
        <begin position="64"/>
        <end position="84"/>
    </location>
</feature>
<dbReference type="EMBL" id="UINC01013356">
    <property type="protein sequence ID" value="SVA57767.1"/>
    <property type="molecule type" value="Genomic_DNA"/>
</dbReference>
<dbReference type="CDD" id="cd06261">
    <property type="entry name" value="TM_PBP2"/>
    <property type="match status" value="1"/>
</dbReference>
<gene>
    <name evidence="9" type="ORF">METZ01_LOCUS110621</name>
</gene>
<feature type="non-terminal residue" evidence="9">
    <location>
        <position position="1"/>
    </location>
</feature>
<keyword evidence="2" id="KW-0813">Transport</keyword>
<feature type="transmembrane region" description="Helical" evidence="7">
    <location>
        <begin position="122"/>
        <end position="143"/>
    </location>
</feature>
<feature type="domain" description="ABC transmembrane type-1" evidence="8">
    <location>
        <begin position="58"/>
        <end position="245"/>
    </location>
</feature>
<evidence type="ECO:0000256" key="4">
    <source>
        <dbReference type="ARBA" id="ARBA00022692"/>
    </source>
</evidence>
<dbReference type="PANTHER" id="PTHR30151:SF41">
    <property type="entry name" value="ABC TRANSPORTER PERMEASE PROTEIN"/>
    <property type="match status" value="1"/>
</dbReference>